<protein>
    <submittedName>
        <fullName evidence="4">IS110 family transposase</fullName>
    </submittedName>
</protein>
<evidence type="ECO:0000259" key="2">
    <source>
        <dbReference type="Pfam" id="PF01548"/>
    </source>
</evidence>
<sequence length="429" mass="48891">MNKFTFTFVVGIDISSKTSVISILKPGGEAYGKKLTITNNLAGFKKLHKILDDINYKFCVKPNIFMESTGLYHILLYNYFSKCGFNCYVINPIKTKNFAKQSIRKVKTDKVDSLRIAQLSQSPTFVADSSYDENFFVLKKLCREYSSLVSQRSDYKKKLTSSLNIVFPKFHTIFSDPYSEIPMSLLLKYPTYDSFLKASKTQIIQTMTSTISHSIEWAEKKYNQILEAANEAKEMNITLTSLSVEIITWINIIKTLSNACEELTQSIIKLHKQIPKLERNVGLLCTHPEVGFISAVSFLSEIGDINNFKNPKKIVAFVGLDSSVSQSGDFTSTHNKLSKRGSSFARKILFNLAIASIKTRRNGDPANPILLEYYKKLCLRKPKKVAICAVMHKLINHFFAILREQEPFELRLPEVHEKLYKQNILKPVI</sequence>
<evidence type="ECO:0000313" key="4">
    <source>
        <dbReference type="EMBL" id="MBD7916646.1"/>
    </source>
</evidence>
<dbReference type="InterPro" id="IPR047650">
    <property type="entry name" value="Transpos_IS110"/>
</dbReference>
<reference evidence="4 5" key="1">
    <citation type="submission" date="2020-08" db="EMBL/GenBank/DDBJ databases">
        <title>A Genomic Blueprint of the Chicken Gut Microbiome.</title>
        <authorList>
            <person name="Gilroy R."/>
            <person name="Ravi A."/>
            <person name="Getino M."/>
            <person name="Pursley I."/>
            <person name="Horton D.L."/>
            <person name="Alikhan N.-F."/>
            <person name="Baker D."/>
            <person name="Gharbi K."/>
            <person name="Hall N."/>
            <person name="Watson M."/>
            <person name="Adriaenssens E.M."/>
            <person name="Foster-Nyarko E."/>
            <person name="Jarju S."/>
            <person name="Secka A."/>
            <person name="Antonio M."/>
            <person name="Oren A."/>
            <person name="Chaudhuri R."/>
            <person name="La Ragione R.M."/>
            <person name="Hildebrand F."/>
            <person name="Pallen M.J."/>
        </authorList>
    </citation>
    <scope>NUCLEOTIDE SEQUENCE [LARGE SCALE GENOMIC DNA]</scope>
    <source>
        <strain evidence="4 5">Sa3CUN1</strain>
    </source>
</reference>
<keyword evidence="5" id="KW-1185">Reference proteome</keyword>
<dbReference type="Proteomes" id="UP000640335">
    <property type="component" value="Unassembled WGS sequence"/>
</dbReference>
<dbReference type="NCBIfam" id="NF033542">
    <property type="entry name" value="transpos_IS110"/>
    <property type="match status" value="1"/>
</dbReference>
<dbReference type="EMBL" id="JACSQZ010000126">
    <property type="protein sequence ID" value="MBD7916646.1"/>
    <property type="molecule type" value="Genomic_DNA"/>
</dbReference>
<evidence type="ECO:0000259" key="3">
    <source>
        <dbReference type="Pfam" id="PF02371"/>
    </source>
</evidence>
<name>A0ABR8Q890_9CLOT</name>
<dbReference type="Pfam" id="PF02371">
    <property type="entry name" value="Transposase_20"/>
    <property type="match status" value="1"/>
</dbReference>
<feature type="coiled-coil region" evidence="1">
    <location>
        <begin position="215"/>
        <end position="280"/>
    </location>
</feature>
<dbReference type="PANTHER" id="PTHR33055">
    <property type="entry name" value="TRANSPOSASE FOR INSERTION SEQUENCE ELEMENT IS1111A"/>
    <property type="match status" value="1"/>
</dbReference>
<dbReference type="RefSeq" id="WP_191751380.1">
    <property type="nucleotide sequence ID" value="NZ_JACSQZ010000126.1"/>
</dbReference>
<evidence type="ECO:0000256" key="1">
    <source>
        <dbReference type="SAM" id="Coils"/>
    </source>
</evidence>
<organism evidence="4 5">
    <name type="scientific">Clostridium gallinarum</name>
    <dbReference type="NCBI Taxonomy" id="2762246"/>
    <lineage>
        <taxon>Bacteria</taxon>
        <taxon>Bacillati</taxon>
        <taxon>Bacillota</taxon>
        <taxon>Clostridia</taxon>
        <taxon>Eubacteriales</taxon>
        <taxon>Clostridiaceae</taxon>
        <taxon>Clostridium</taxon>
    </lineage>
</organism>
<proteinExistence type="predicted"/>
<dbReference type="PANTHER" id="PTHR33055:SF13">
    <property type="entry name" value="TRANSPOSASE"/>
    <property type="match status" value="1"/>
</dbReference>
<dbReference type="InterPro" id="IPR002525">
    <property type="entry name" value="Transp_IS110-like_N"/>
</dbReference>
<keyword evidence="1" id="KW-0175">Coiled coil</keyword>
<feature type="domain" description="Transposase IS116/IS110/IS902 C-terminal" evidence="3">
    <location>
        <begin position="283"/>
        <end position="360"/>
    </location>
</feature>
<feature type="domain" description="Transposase IS110-like N-terminal" evidence="2">
    <location>
        <begin position="10"/>
        <end position="168"/>
    </location>
</feature>
<comment type="caution">
    <text evidence="4">The sequence shown here is derived from an EMBL/GenBank/DDBJ whole genome shotgun (WGS) entry which is preliminary data.</text>
</comment>
<gene>
    <name evidence="4" type="ORF">H9660_16080</name>
</gene>
<evidence type="ECO:0000313" key="5">
    <source>
        <dbReference type="Proteomes" id="UP000640335"/>
    </source>
</evidence>
<dbReference type="Pfam" id="PF01548">
    <property type="entry name" value="DEDD_Tnp_IS110"/>
    <property type="match status" value="1"/>
</dbReference>
<accession>A0ABR8Q890</accession>
<dbReference type="InterPro" id="IPR003346">
    <property type="entry name" value="Transposase_20"/>
</dbReference>